<organism evidence="2 3">
    <name type="scientific">Kribbella steppae</name>
    <dbReference type="NCBI Taxonomy" id="2512223"/>
    <lineage>
        <taxon>Bacteria</taxon>
        <taxon>Bacillati</taxon>
        <taxon>Actinomycetota</taxon>
        <taxon>Actinomycetes</taxon>
        <taxon>Propionibacteriales</taxon>
        <taxon>Kribbellaceae</taxon>
        <taxon>Kribbella</taxon>
    </lineage>
</organism>
<keyword evidence="3" id="KW-1185">Reference proteome</keyword>
<protein>
    <submittedName>
        <fullName evidence="2">Uncharacterized protein</fullName>
    </submittedName>
</protein>
<sequence length="126" mass="13745">MVRAGFCNAWTAGDVLMRRFELYRYRDPSGVSGTGVVALGIEFPPDERGQQWIALKWLGKFPSLVFWPSIADLLEVHGHLGASDVRWFDSDPFDAEDQTGETPSCHGLSSAARSLDSGPNHGVGPV</sequence>
<accession>A0A4R2H849</accession>
<evidence type="ECO:0000313" key="3">
    <source>
        <dbReference type="Proteomes" id="UP000294508"/>
    </source>
</evidence>
<dbReference type="AlphaFoldDB" id="A0A4R2H849"/>
<feature type="region of interest" description="Disordered" evidence="1">
    <location>
        <begin position="91"/>
        <end position="126"/>
    </location>
</feature>
<name>A0A4R2H849_9ACTN</name>
<gene>
    <name evidence="2" type="ORF">EV652_110347</name>
</gene>
<reference evidence="2 3" key="1">
    <citation type="journal article" date="2015" name="Stand. Genomic Sci.">
        <title>Genomic Encyclopedia of Bacterial and Archaeal Type Strains, Phase III: the genomes of soil and plant-associated and newly described type strains.</title>
        <authorList>
            <person name="Whitman W.B."/>
            <person name="Woyke T."/>
            <person name="Klenk H.P."/>
            <person name="Zhou Y."/>
            <person name="Lilburn T.G."/>
            <person name="Beck B.J."/>
            <person name="De Vos P."/>
            <person name="Vandamme P."/>
            <person name="Eisen J.A."/>
            <person name="Garrity G."/>
            <person name="Hugenholtz P."/>
            <person name="Kyrpides N.C."/>
        </authorList>
    </citation>
    <scope>NUCLEOTIDE SEQUENCE [LARGE SCALE GENOMIC DNA]</scope>
    <source>
        <strain evidence="2 3">VKM Ac-2572</strain>
    </source>
</reference>
<evidence type="ECO:0000256" key="1">
    <source>
        <dbReference type="SAM" id="MobiDB-lite"/>
    </source>
</evidence>
<evidence type="ECO:0000313" key="2">
    <source>
        <dbReference type="EMBL" id="TCO22361.1"/>
    </source>
</evidence>
<comment type="caution">
    <text evidence="2">The sequence shown here is derived from an EMBL/GenBank/DDBJ whole genome shotgun (WGS) entry which is preliminary data.</text>
</comment>
<dbReference type="Proteomes" id="UP000294508">
    <property type="component" value="Unassembled WGS sequence"/>
</dbReference>
<dbReference type="EMBL" id="SLWN01000010">
    <property type="protein sequence ID" value="TCO22361.1"/>
    <property type="molecule type" value="Genomic_DNA"/>
</dbReference>
<proteinExistence type="predicted"/>